<dbReference type="RefSeq" id="XP_007310815.1">
    <property type="nucleotide sequence ID" value="XM_007310753.1"/>
</dbReference>
<feature type="compositionally biased region" description="Low complexity" evidence="1">
    <location>
        <begin position="158"/>
        <end position="171"/>
    </location>
</feature>
<feature type="compositionally biased region" description="Low complexity" evidence="1">
    <location>
        <begin position="339"/>
        <end position="350"/>
    </location>
</feature>
<name>R7RZ61_STEHR</name>
<evidence type="ECO:0000313" key="3">
    <source>
        <dbReference type="Proteomes" id="UP000053927"/>
    </source>
</evidence>
<feature type="region of interest" description="Disordered" evidence="1">
    <location>
        <begin position="378"/>
        <end position="405"/>
    </location>
</feature>
<feature type="compositionally biased region" description="Basic and acidic residues" evidence="1">
    <location>
        <begin position="22"/>
        <end position="39"/>
    </location>
</feature>
<evidence type="ECO:0000313" key="2">
    <source>
        <dbReference type="EMBL" id="EIM80210.1"/>
    </source>
</evidence>
<keyword evidence="3" id="KW-1185">Reference proteome</keyword>
<feature type="compositionally biased region" description="Low complexity" evidence="1">
    <location>
        <begin position="10"/>
        <end position="20"/>
    </location>
</feature>
<gene>
    <name evidence="2" type="ORF">STEHIDRAFT_142988</name>
</gene>
<feature type="region of interest" description="Disordered" evidence="1">
    <location>
        <begin position="1"/>
        <end position="95"/>
    </location>
</feature>
<protein>
    <submittedName>
        <fullName evidence="2">Uncharacterized protein</fullName>
    </submittedName>
</protein>
<sequence length="405" mass="44309">MGYTKSLACRSSGQGTSSRRQLQRDNSRIGLRLRPERHGVPPISLARTVHRHRRPSCHPHPQPIKLAAAGSMDNSSPLASSSNSTHALFSSPPTPTPESFVFTSSLYIPSNLSPHEPPSPTRPELSHRLRTRHAEGAVDVKSTIPFSIGPNGFVRLMPSPYSPRSSPSDSPLNVPRTIDGTGSHLEDTSPALSLQGPTDYFSLRRPASYRSTQPIIPSPVSPTPSFYPSPSSALRAGITSNETLRWLRSTTNSDPISDSAFTSSSNLVLGTATSSSNATSTPIIGHPLDRASMALPALNHPLFPPEFDLSIVELMTLTRRYRRRAFTSRNRRVDETETSLDSLSSSLESQETGESDELMELPAGQEFGDHALVAETDEMESDVMSKRSFQLHDERMQKQVMTEDC</sequence>
<feature type="compositionally biased region" description="Pro residues" evidence="1">
    <location>
        <begin position="216"/>
        <end position="227"/>
    </location>
</feature>
<reference evidence="3" key="1">
    <citation type="journal article" date="2012" name="Science">
        <title>The Paleozoic origin of enzymatic lignin decomposition reconstructed from 31 fungal genomes.</title>
        <authorList>
            <person name="Floudas D."/>
            <person name="Binder M."/>
            <person name="Riley R."/>
            <person name="Barry K."/>
            <person name="Blanchette R.A."/>
            <person name="Henrissat B."/>
            <person name="Martinez A.T."/>
            <person name="Otillar R."/>
            <person name="Spatafora J.W."/>
            <person name="Yadav J.S."/>
            <person name="Aerts A."/>
            <person name="Benoit I."/>
            <person name="Boyd A."/>
            <person name="Carlson A."/>
            <person name="Copeland A."/>
            <person name="Coutinho P.M."/>
            <person name="de Vries R.P."/>
            <person name="Ferreira P."/>
            <person name="Findley K."/>
            <person name="Foster B."/>
            <person name="Gaskell J."/>
            <person name="Glotzer D."/>
            <person name="Gorecki P."/>
            <person name="Heitman J."/>
            <person name="Hesse C."/>
            <person name="Hori C."/>
            <person name="Igarashi K."/>
            <person name="Jurgens J.A."/>
            <person name="Kallen N."/>
            <person name="Kersten P."/>
            <person name="Kohler A."/>
            <person name="Kuees U."/>
            <person name="Kumar T.K.A."/>
            <person name="Kuo A."/>
            <person name="LaButti K."/>
            <person name="Larrondo L.F."/>
            <person name="Lindquist E."/>
            <person name="Ling A."/>
            <person name="Lombard V."/>
            <person name="Lucas S."/>
            <person name="Lundell T."/>
            <person name="Martin R."/>
            <person name="McLaughlin D.J."/>
            <person name="Morgenstern I."/>
            <person name="Morin E."/>
            <person name="Murat C."/>
            <person name="Nagy L.G."/>
            <person name="Nolan M."/>
            <person name="Ohm R.A."/>
            <person name="Patyshakuliyeva A."/>
            <person name="Rokas A."/>
            <person name="Ruiz-Duenas F.J."/>
            <person name="Sabat G."/>
            <person name="Salamov A."/>
            <person name="Samejima M."/>
            <person name="Schmutz J."/>
            <person name="Slot J.C."/>
            <person name="St John F."/>
            <person name="Stenlid J."/>
            <person name="Sun H."/>
            <person name="Sun S."/>
            <person name="Syed K."/>
            <person name="Tsang A."/>
            <person name="Wiebenga A."/>
            <person name="Young D."/>
            <person name="Pisabarro A."/>
            <person name="Eastwood D.C."/>
            <person name="Martin F."/>
            <person name="Cullen D."/>
            <person name="Grigoriev I.V."/>
            <person name="Hibbett D.S."/>
        </authorList>
    </citation>
    <scope>NUCLEOTIDE SEQUENCE [LARGE SCALE GENOMIC DNA]</scope>
    <source>
        <strain evidence="3">FP-91666</strain>
    </source>
</reference>
<accession>R7RZ61</accession>
<dbReference type="GeneID" id="18799153"/>
<organism evidence="2 3">
    <name type="scientific">Stereum hirsutum (strain FP-91666)</name>
    <name type="common">White-rot fungus</name>
    <dbReference type="NCBI Taxonomy" id="721885"/>
    <lineage>
        <taxon>Eukaryota</taxon>
        <taxon>Fungi</taxon>
        <taxon>Dikarya</taxon>
        <taxon>Basidiomycota</taxon>
        <taxon>Agaricomycotina</taxon>
        <taxon>Agaricomycetes</taxon>
        <taxon>Russulales</taxon>
        <taxon>Stereaceae</taxon>
        <taxon>Stereum</taxon>
    </lineage>
</organism>
<proteinExistence type="predicted"/>
<feature type="region of interest" description="Disordered" evidence="1">
    <location>
        <begin position="330"/>
        <end position="356"/>
    </location>
</feature>
<evidence type="ECO:0000256" key="1">
    <source>
        <dbReference type="SAM" id="MobiDB-lite"/>
    </source>
</evidence>
<dbReference type="Proteomes" id="UP000053927">
    <property type="component" value="Unassembled WGS sequence"/>
</dbReference>
<feature type="compositionally biased region" description="Basic residues" evidence="1">
    <location>
        <begin position="48"/>
        <end position="57"/>
    </location>
</feature>
<feature type="region of interest" description="Disordered" evidence="1">
    <location>
        <begin position="158"/>
        <end position="197"/>
    </location>
</feature>
<feature type="compositionally biased region" description="Low complexity" evidence="1">
    <location>
        <begin position="71"/>
        <end position="84"/>
    </location>
</feature>
<feature type="region of interest" description="Disordered" evidence="1">
    <location>
        <begin position="211"/>
        <end position="232"/>
    </location>
</feature>
<dbReference type="EMBL" id="JH687399">
    <property type="protein sequence ID" value="EIM80210.1"/>
    <property type="molecule type" value="Genomic_DNA"/>
</dbReference>
<dbReference type="AlphaFoldDB" id="R7RZ61"/>
<dbReference type="KEGG" id="shs:STEHIDRAFT_142988"/>